<dbReference type="Proteomes" id="UP000245622">
    <property type="component" value="Chromosome 1"/>
</dbReference>
<protein>
    <submittedName>
        <fullName evidence="1">Uncharacterized protein</fullName>
    </submittedName>
</protein>
<dbReference type="EMBL" id="LN555523">
    <property type="protein sequence ID" value="CED93268.1"/>
    <property type="molecule type" value="Genomic_DNA"/>
</dbReference>
<keyword evidence="2" id="KW-1185">Reference proteome</keyword>
<dbReference type="AlphaFoldDB" id="A0A1V1HZ73"/>
<accession>A0A1V1HZ73</accession>
<evidence type="ECO:0000313" key="2">
    <source>
        <dbReference type="Proteomes" id="UP000245622"/>
    </source>
</evidence>
<reference evidence="1 2" key="1">
    <citation type="submission" date="2014-04" db="EMBL/GenBank/DDBJ databases">
        <authorList>
            <person name="Hornung B.V."/>
        </authorList>
    </citation>
    <scope>NUCLEOTIDE SEQUENCE [LARGE SCALE GENOMIC DNA]</scope>
    <source>
        <strain evidence="1 2">CRIB</strain>
    </source>
</reference>
<organism evidence="1 2">
    <name type="scientific">Romboutsia ilealis</name>
    <dbReference type="NCBI Taxonomy" id="1115758"/>
    <lineage>
        <taxon>Bacteria</taxon>
        <taxon>Bacillati</taxon>
        <taxon>Bacillota</taxon>
        <taxon>Clostridia</taxon>
        <taxon>Peptostreptococcales</taxon>
        <taxon>Peptostreptococcaceae</taxon>
        <taxon>Romboutsia</taxon>
    </lineage>
</organism>
<dbReference type="KEGG" id="ril:CRIB_513"/>
<name>A0A1V1HZ73_9FIRM</name>
<dbReference type="RefSeq" id="WP_180703005.1">
    <property type="nucleotide sequence ID" value="NZ_CAQIGS010000032.1"/>
</dbReference>
<sequence length="87" mass="10274">MICIQDKVLDLGLRAQELHLYMQMIKVSDETGTVILKQQEFRDLIDVQDTRSIVAYLRALESHGLVYYVGRTDRVNTYKLNNKFYFK</sequence>
<gene>
    <name evidence="1" type="ORF">CRIB_513</name>
</gene>
<proteinExistence type="predicted"/>
<dbReference type="GeneID" id="82204701"/>
<evidence type="ECO:0000313" key="1">
    <source>
        <dbReference type="EMBL" id="CED93268.1"/>
    </source>
</evidence>